<dbReference type="GO" id="GO:0030145">
    <property type="term" value="F:manganese ion binding"/>
    <property type="evidence" value="ECO:0007669"/>
    <property type="project" value="InterPro"/>
</dbReference>
<dbReference type="Pfam" id="PF00883">
    <property type="entry name" value="Peptidase_M17"/>
    <property type="match status" value="1"/>
</dbReference>
<dbReference type="InterPro" id="IPR011356">
    <property type="entry name" value="Leucine_aapep/pepB"/>
</dbReference>
<evidence type="ECO:0000256" key="2">
    <source>
        <dbReference type="ARBA" id="ARBA00022438"/>
    </source>
</evidence>
<dbReference type="PROSITE" id="PS00631">
    <property type="entry name" value="CYTOSOL_AP"/>
    <property type="match status" value="1"/>
</dbReference>
<dbReference type="SUPFAM" id="SSF53187">
    <property type="entry name" value="Zn-dependent exopeptidases"/>
    <property type="match status" value="1"/>
</dbReference>
<proteinExistence type="inferred from homology"/>
<gene>
    <name evidence="6" type="ORF">METZ01_LOCUS372573</name>
</gene>
<dbReference type="GO" id="GO:0070006">
    <property type="term" value="F:metalloaminopeptidase activity"/>
    <property type="evidence" value="ECO:0007669"/>
    <property type="project" value="InterPro"/>
</dbReference>
<dbReference type="Gene3D" id="3.40.630.10">
    <property type="entry name" value="Zn peptidases"/>
    <property type="match status" value="1"/>
</dbReference>
<keyword evidence="4" id="KW-0378">Hydrolase</keyword>
<dbReference type="GO" id="GO:0006508">
    <property type="term" value="P:proteolysis"/>
    <property type="evidence" value="ECO:0007669"/>
    <property type="project" value="UniProtKB-KW"/>
</dbReference>
<evidence type="ECO:0000313" key="6">
    <source>
        <dbReference type="EMBL" id="SVD19719.1"/>
    </source>
</evidence>
<comment type="similarity">
    <text evidence="1">Belongs to the peptidase M17 family.</text>
</comment>
<dbReference type="GO" id="GO:0005737">
    <property type="term" value="C:cytoplasm"/>
    <property type="evidence" value="ECO:0007669"/>
    <property type="project" value="InterPro"/>
</dbReference>
<evidence type="ECO:0000256" key="1">
    <source>
        <dbReference type="ARBA" id="ARBA00009528"/>
    </source>
</evidence>
<dbReference type="EMBL" id="UINC01135520">
    <property type="protein sequence ID" value="SVD19719.1"/>
    <property type="molecule type" value="Genomic_DNA"/>
</dbReference>
<sequence length="216" mass="23224">DEMKFDMCGSAVVLGVMQAVAELKPALNLIGVIPSTENLLGAKAFKPGDILKAYNGKTIEVLNTDAEGRLILADALSYVTKKHELEYALDFATLTGAVLVALGHHATGIMGTDEELISKVKASSAKTGEKVWDFPLWDEYCDEVKSKVADVKNLGNERNAGTIAGGAFLKEFVENDTPWVHFDIAGSAWGEKEKPYGPKAGATGNMIRLVIDLLKI</sequence>
<dbReference type="AlphaFoldDB" id="A0A382TC54"/>
<name>A0A382TC54_9ZZZZ</name>
<evidence type="ECO:0000256" key="3">
    <source>
        <dbReference type="ARBA" id="ARBA00022670"/>
    </source>
</evidence>
<dbReference type="PRINTS" id="PR00481">
    <property type="entry name" value="LAMNOPPTDASE"/>
</dbReference>
<reference evidence="6" key="1">
    <citation type="submission" date="2018-05" db="EMBL/GenBank/DDBJ databases">
        <authorList>
            <person name="Lanie J.A."/>
            <person name="Ng W.-L."/>
            <person name="Kazmierczak K.M."/>
            <person name="Andrzejewski T.M."/>
            <person name="Davidsen T.M."/>
            <person name="Wayne K.J."/>
            <person name="Tettelin H."/>
            <person name="Glass J.I."/>
            <person name="Rusch D."/>
            <person name="Podicherti R."/>
            <person name="Tsui H.-C.T."/>
            <person name="Winkler M.E."/>
        </authorList>
    </citation>
    <scope>NUCLEOTIDE SEQUENCE</scope>
</reference>
<organism evidence="6">
    <name type="scientific">marine metagenome</name>
    <dbReference type="NCBI Taxonomy" id="408172"/>
    <lineage>
        <taxon>unclassified sequences</taxon>
        <taxon>metagenomes</taxon>
        <taxon>ecological metagenomes</taxon>
    </lineage>
</organism>
<feature type="non-terminal residue" evidence="6">
    <location>
        <position position="1"/>
    </location>
</feature>
<keyword evidence="2" id="KW-0031">Aminopeptidase</keyword>
<dbReference type="InterPro" id="IPR000819">
    <property type="entry name" value="Peptidase_M17_C"/>
</dbReference>
<evidence type="ECO:0000259" key="5">
    <source>
        <dbReference type="PROSITE" id="PS00631"/>
    </source>
</evidence>
<keyword evidence="3" id="KW-0645">Protease</keyword>
<dbReference type="CDD" id="cd00433">
    <property type="entry name" value="Peptidase_M17"/>
    <property type="match status" value="1"/>
</dbReference>
<accession>A0A382TC54</accession>
<dbReference type="PANTHER" id="PTHR11963">
    <property type="entry name" value="LEUCINE AMINOPEPTIDASE-RELATED"/>
    <property type="match status" value="1"/>
</dbReference>
<protein>
    <recommendedName>
        <fullName evidence="5">Cytosol aminopeptidase domain-containing protein</fullName>
    </recommendedName>
</protein>
<feature type="domain" description="Cytosol aminopeptidase" evidence="5">
    <location>
        <begin position="63"/>
        <end position="70"/>
    </location>
</feature>
<dbReference type="PANTHER" id="PTHR11963:SF23">
    <property type="entry name" value="CYTOSOL AMINOPEPTIDASE"/>
    <property type="match status" value="1"/>
</dbReference>
<evidence type="ECO:0000256" key="4">
    <source>
        <dbReference type="ARBA" id="ARBA00022801"/>
    </source>
</evidence>